<accession>A0A5D4T7U2</accession>
<evidence type="ECO:0000256" key="1">
    <source>
        <dbReference type="ARBA" id="ARBA00022670"/>
    </source>
</evidence>
<evidence type="ECO:0000256" key="3">
    <source>
        <dbReference type="ARBA" id="ARBA00023145"/>
    </source>
</evidence>
<evidence type="ECO:0000256" key="5">
    <source>
        <dbReference type="SAM" id="MobiDB-lite"/>
    </source>
</evidence>
<dbReference type="InterPro" id="IPR005080">
    <property type="entry name" value="Peptidase_A25"/>
</dbReference>
<dbReference type="RefSeq" id="WP_148979870.1">
    <property type="nucleotide sequence ID" value="NZ_JBNILM010000005.1"/>
</dbReference>
<evidence type="ECO:0000313" key="7">
    <source>
        <dbReference type="Proteomes" id="UP000324517"/>
    </source>
</evidence>
<organism evidence="6 7">
    <name type="scientific">Sutcliffiella horikoshii</name>
    <dbReference type="NCBI Taxonomy" id="79883"/>
    <lineage>
        <taxon>Bacteria</taxon>
        <taxon>Bacillati</taxon>
        <taxon>Bacillota</taxon>
        <taxon>Bacilli</taxon>
        <taxon>Bacillales</taxon>
        <taxon>Bacillaceae</taxon>
        <taxon>Sutcliffiella</taxon>
    </lineage>
</organism>
<name>A0A5D4T7U2_9BACI</name>
<dbReference type="HAMAP" id="MF_00626">
    <property type="entry name" value="Germination_prot"/>
    <property type="match status" value="1"/>
</dbReference>
<comment type="catalytic activity">
    <reaction evidence="4">
        <text>Endopeptidase action with P4 Glu or Asp, P1 preferably Glu &gt; Asp, P1' hydrophobic and P2' Ala.</text>
        <dbReference type="EC" id="3.4.24.78"/>
    </reaction>
</comment>
<protein>
    <recommendedName>
        <fullName evidence="4">Germination protease</fullName>
        <ecNumber evidence="4">3.4.24.78</ecNumber>
    </recommendedName>
    <alternativeName>
        <fullName evidence="4">GPR endopeptidase</fullName>
    </alternativeName>
    <alternativeName>
        <fullName evidence="4">Germination proteinase</fullName>
    </alternativeName>
    <alternativeName>
        <fullName evidence="4">Spore protease</fullName>
    </alternativeName>
</protein>
<dbReference type="InterPro" id="IPR023430">
    <property type="entry name" value="Pept_HybD-like_dom_sf"/>
</dbReference>
<dbReference type="OrthoDB" id="9777293at2"/>
<dbReference type="SUPFAM" id="SSF53163">
    <property type="entry name" value="HybD-like"/>
    <property type="match status" value="1"/>
</dbReference>
<evidence type="ECO:0000313" key="6">
    <source>
        <dbReference type="EMBL" id="TYS71335.1"/>
    </source>
</evidence>
<comment type="PTM">
    <text evidence="4">Autoproteolytically processed. The inactive tetrameric zymogen termed p46 autoprocesses to a smaller form termed p41, which is active only during spore germination.</text>
</comment>
<dbReference type="AlphaFoldDB" id="A0A5D4T7U2"/>
<comment type="function">
    <text evidence="4">Initiates the rapid degradation of small, acid-soluble proteins during spore germination.</text>
</comment>
<proteinExistence type="inferred from homology"/>
<feature type="region of interest" description="Disordered" evidence="5">
    <location>
        <begin position="23"/>
        <end position="75"/>
    </location>
</feature>
<dbReference type="Proteomes" id="UP000324517">
    <property type="component" value="Unassembled WGS sequence"/>
</dbReference>
<keyword evidence="1 4" id="KW-0645">Protease</keyword>
<evidence type="ECO:0000256" key="2">
    <source>
        <dbReference type="ARBA" id="ARBA00022801"/>
    </source>
</evidence>
<dbReference type="PIRSF" id="PIRSF019549">
    <property type="entry name" value="Peptidase_A25"/>
    <property type="match status" value="1"/>
</dbReference>
<comment type="subunit">
    <text evidence="4">Homotetramer.</text>
</comment>
<dbReference type="EC" id="3.4.24.78" evidence="4"/>
<dbReference type="GO" id="GO:0004222">
    <property type="term" value="F:metalloendopeptidase activity"/>
    <property type="evidence" value="ECO:0007669"/>
    <property type="project" value="UniProtKB-UniRule"/>
</dbReference>
<feature type="chain" id="PRO_5023318211" description="Germination protease" evidence="4">
    <location>
        <begin position="21"/>
        <end position="411"/>
    </location>
</feature>
<dbReference type="GO" id="GO:0009847">
    <property type="term" value="P:spore germination"/>
    <property type="evidence" value="ECO:0007669"/>
    <property type="project" value="UniProtKB-UniRule"/>
</dbReference>
<evidence type="ECO:0000256" key="4">
    <source>
        <dbReference type="HAMAP-Rule" id="MF_00626"/>
    </source>
</evidence>
<dbReference type="EMBL" id="VTET01000007">
    <property type="protein sequence ID" value="TYS71335.1"/>
    <property type="molecule type" value="Genomic_DNA"/>
</dbReference>
<feature type="compositionally biased region" description="Low complexity" evidence="5">
    <location>
        <begin position="35"/>
        <end position="74"/>
    </location>
</feature>
<dbReference type="Pfam" id="PF03418">
    <property type="entry name" value="Peptidase_A25"/>
    <property type="match status" value="1"/>
</dbReference>
<comment type="caution">
    <text evidence="6">The sequence shown here is derived from an EMBL/GenBank/DDBJ whole genome shotgun (WGS) entry which is preliminary data.</text>
</comment>
<sequence length="411" mass="44631">MTQPKSQQPLDLSKYEVRTDLAVEAHQMAVEKQNRQNGTNQNAQNQTNENTQPKANNQTNANTQPNANQPSAQPVSSIEGVVVKERQTDGVNITTVTISEKGAEMTGKKPGNYLTLETVGIRQKDSDLQKKVEEVFAKEFSAFLNSLNISKDASCLVVGLGNTNVTPDALGPLVCENLLITRHLFKLQPESVQDGFRPVSAIIPGVMGITGIETSDIIVGVVEKTKPDFVIAIDALAARSIERVNATIQISDSGIHPGSGVGNKRKELSMETLGIPVIAIGIPTVVDAVSMASDTIDFILKHFGKEMREGDSPSRSLAPAGMTFGEKRTLTEEDLPGEEHRKNFLGIVGTLEEEEKRKLIHEVLSPLGHNLMVTPKEVDDFIEDMANVVAEGLNAALHYHVNQDNVDAYTH</sequence>
<dbReference type="Gene3D" id="3.40.50.1450">
    <property type="entry name" value="HybD-like"/>
    <property type="match status" value="1"/>
</dbReference>
<gene>
    <name evidence="4" type="primary">gpr</name>
    <name evidence="6" type="ORF">FZC75_15040</name>
</gene>
<reference evidence="6 7" key="1">
    <citation type="submission" date="2019-08" db="EMBL/GenBank/DDBJ databases">
        <title>Bacillus genomes from the desert of Cuatro Cienegas, Coahuila.</title>
        <authorList>
            <person name="Olmedo-Alvarez G."/>
        </authorList>
    </citation>
    <scope>NUCLEOTIDE SEQUENCE [LARGE SCALE GENOMIC DNA]</scope>
    <source>
        <strain evidence="6 7">CH98b_3T</strain>
    </source>
</reference>
<keyword evidence="3 4" id="KW-0865">Zymogen</keyword>
<dbReference type="NCBIfam" id="TIGR01441">
    <property type="entry name" value="GPR"/>
    <property type="match status" value="1"/>
</dbReference>
<comment type="similarity">
    <text evidence="4">Belongs to the peptidase A25 family.</text>
</comment>
<dbReference type="GO" id="GO:0006508">
    <property type="term" value="P:proteolysis"/>
    <property type="evidence" value="ECO:0007669"/>
    <property type="project" value="UniProtKB-UniRule"/>
</dbReference>
<keyword evidence="2 4" id="KW-0378">Hydrolase</keyword>
<feature type="propeptide" id="PRO_5023318212" evidence="4">
    <location>
        <begin position="1"/>
        <end position="20"/>
    </location>
</feature>